<dbReference type="GO" id="GO:0006633">
    <property type="term" value="P:fatty acid biosynthetic process"/>
    <property type="evidence" value="ECO:0007669"/>
    <property type="project" value="UniProtKB-UniPathway"/>
</dbReference>
<dbReference type="UniPathway" id="UPA00094"/>
<reference evidence="12" key="1">
    <citation type="journal article" date="2020" name="mSystems">
        <title>Genome- and Community-Level Interaction Insights into Carbon Utilization and Element Cycling Functions of Hydrothermarchaeota in Hydrothermal Sediment.</title>
        <authorList>
            <person name="Zhou Z."/>
            <person name="Liu Y."/>
            <person name="Xu W."/>
            <person name="Pan J."/>
            <person name="Luo Z.H."/>
            <person name="Li M."/>
        </authorList>
    </citation>
    <scope>NUCLEOTIDE SEQUENCE</scope>
    <source>
        <strain evidence="12">SpSt-997</strain>
    </source>
</reference>
<dbReference type="Pfam" id="PF13561">
    <property type="entry name" value="adh_short_C2"/>
    <property type="match status" value="1"/>
</dbReference>
<feature type="binding site" evidence="10">
    <location>
        <position position="109"/>
    </location>
    <ligand>
        <name>substrate</name>
    </ligand>
</feature>
<gene>
    <name evidence="12" type="primary">fabI</name>
    <name evidence="12" type="ORF">ENY07_13195</name>
</gene>
<comment type="pathway">
    <text evidence="1">Lipid metabolism; fatty acid biosynthesis.</text>
</comment>
<dbReference type="CDD" id="cd05372">
    <property type="entry name" value="ENR_SDR"/>
    <property type="match status" value="1"/>
</dbReference>
<feature type="binding site" evidence="11">
    <location>
        <begin position="78"/>
        <end position="79"/>
    </location>
    <ligand>
        <name>NAD(+)</name>
        <dbReference type="ChEBI" id="CHEBI:57540"/>
    </ligand>
</feature>
<dbReference type="EMBL" id="DTQM01000248">
    <property type="protein sequence ID" value="HGC44155.1"/>
    <property type="molecule type" value="Genomic_DNA"/>
</dbReference>
<evidence type="ECO:0000256" key="8">
    <source>
        <dbReference type="ARBA" id="ARBA00048572"/>
    </source>
</evidence>
<dbReference type="EC" id="1.3.1.9" evidence="9"/>
<evidence type="ECO:0000256" key="4">
    <source>
        <dbReference type="ARBA" id="ARBA00022832"/>
    </source>
</evidence>
<keyword evidence="5 9" id="KW-0560">Oxidoreductase</keyword>
<feature type="binding site" evidence="11">
    <location>
        <position position="106"/>
    </location>
    <ligand>
        <name>NAD(+)</name>
        <dbReference type="ChEBI" id="CHEBI:57540"/>
    </ligand>
</feature>
<dbReference type="InterPro" id="IPR002347">
    <property type="entry name" value="SDR_fam"/>
</dbReference>
<evidence type="ECO:0000256" key="11">
    <source>
        <dbReference type="PIRSR" id="PIRSR000094-3"/>
    </source>
</evidence>
<dbReference type="PIRSF" id="PIRSF000094">
    <property type="entry name" value="Enoyl-ACP_rdct"/>
    <property type="match status" value="1"/>
</dbReference>
<feature type="binding site" evidence="11">
    <location>
        <begin position="33"/>
        <end position="34"/>
    </location>
    <ligand>
        <name>NAD(+)</name>
        <dbReference type="ChEBI" id="CHEBI:57540"/>
    </ligand>
</feature>
<feature type="binding site" evidence="11">
    <location>
        <position position="176"/>
    </location>
    <ligand>
        <name>NAD(+)</name>
        <dbReference type="ChEBI" id="CHEBI:57540"/>
    </ligand>
</feature>
<proteinExistence type="inferred from homology"/>
<evidence type="ECO:0000256" key="1">
    <source>
        <dbReference type="ARBA" id="ARBA00005194"/>
    </source>
</evidence>
<dbReference type="GO" id="GO:0004318">
    <property type="term" value="F:enoyl-[acyl-carrier-protein] reductase (NADH) activity"/>
    <property type="evidence" value="ECO:0007669"/>
    <property type="project" value="UniProtKB-EC"/>
</dbReference>
<keyword evidence="4" id="KW-0276">Fatty acid metabolism</keyword>
<comment type="caution">
    <text evidence="12">The sequence shown here is derived from an EMBL/GenBank/DDBJ whole genome shotgun (WGS) entry which is preliminary data.</text>
</comment>
<dbReference type="InterPro" id="IPR014358">
    <property type="entry name" value="Enoyl-ACP_Rdtase_NADH"/>
</dbReference>
<evidence type="ECO:0000256" key="10">
    <source>
        <dbReference type="PIRSR" id="PIRSR000094-2"/>
    </source>
</evidence>
<evidence type="ECO:0000256" key="7">
    <source>
        <dbReference type="ARBA" id="ARBA00023160"/>
    </source>
</evidence>
<sequence length="268" mass="27960">MAGDASPMGAGTSPVVDLRGKRGLILGIANQQSIAAGCARSFAQAGAELAVTYLNDKAEPFVRAVAEPLGAALILPCDVRAPGQLEAVFARITASWGRLDFLLHAIAFAPREDLHGRVTDCSAAGFTVAMDVSCHSFIRMAHLAEPLMPAGGALLAVSFYGSERVVEHYNLMGPVKAALESSVRYIAAELGPKGIRVNALSPGPIRTRAASGIDQFDELMARAAAEAPEHHLAEIEDVGNLAAFLASDAARRITGTVIPIDGGQHLMA</sequence>
<evidence type="ECO:0000256" key="3">
    <source>
        <dbReference type="ARBA" id="ARBA00022516"/>
    </source>
</evidence>
<name>A0A8J4HGU3_9PROT</name>
<comment type="similarity">
    <text evidence="2 9">Belongs to the short-chain dehydrogenases/reductases (SDR) family. FabI subfamily.</text>
</comment>
<evidence type="ECO:0000256" key="6">
    <source>
        <dbReference type="ARBA" id="ARBA00023098"/>
    </source>
</evidence>
<organism evidence="12">
    <name type="scientific">Acidicaldus sp</name>
    <dbReference type="NCBI Taxonomy" id="1872105"/>
    <lineage>
        <taxon>Bacteria</taxon>
        <taxon>Pseudomonadati</taxon>
        <taxon>Pseudomonadota</taxon>
        <taxon>Alphaproteobacteria</taxon>
        <taxon>Acetobacterales</taxon>
        <taxon>Acetobacteraceae</taxon>
        <taxon>Acidicaldus</taxon>
    </lineage>
</organism>
<keyword evidence="9 11" id="KW-0520">NAD</keyword>
<dbReference type="InterPro" id="IPR036291">
    <property type="entry name" value="NAD(P)-bd_dom_sf"/>
</dbReference>
<dbReference type="PANTHER" id="PTHR43159">
    <property type="entry name" value="ENOYL-[ACYL-CARRIER-PROTEIN] REDUCTASE"/>
    <property type="match status" value="1"/>
</dbReference>
<feature type="binding site" evidence="11">
    <location>
        <begin position="205"/>
        <end position="209"/>
    </location>
    <ligand>
        <name>NAD(+)</name>
        <dbReference type="ChEBI" id="CHEBI:57540"/>
    </ligand>
</feature>
<keyword evidence="6" id="KW-0443">Lipid metabolism</keyword>
<comment type="catalytic activity">
    <reaction evidence="8 9">
        <text>a 2,3-saturated acyl-[ACP] + NAD(+) = a (2E)-enoyl-[ACP] + NADH + H(+)</text>
        <dbReference type="Rhea" id="RHEA:10240"/>
        <dbReference type="Rhea" id="RHEA-COMP:9925"/>
        <dbReference type="Rhea" id="RHEA-COMP:9926"/>
        <dbReference type="ChEBI" id="CHEBI:15378"/>
        <dbReference type="ChEBI" id="CHEBI:57540"/>
        <dbReference type="ChEBI" id="CHEBI:57945"/>
        <dbReference type="ChEBI" id="CHEBI:78784"/>
        <dbReference type="ChEBI" id="CHEBI:78785"/>
        <dbReference type="EC" id="1.3.1.9"/>
    </reaction>
</comment>
<feature type="binding site" evidence="11">
    <location>
        <position position="27"/>
    </location>
    <ligand>
        <name>NAD(+)</name>
        <dbReference type="ChEBI" id="CHEBI:57540"/>
    </ligand>
</feature>
<keyword evidence="3 9" id="KW-0444">Lipid biosynthesis</keyword>
<keyword evidence="7 9" id="KW-0275">Fatty acid biosynthesis</keyword>
<dbReference type="SUPFAM" id="SSF51735">
    <property type="entry name" value="NAD(P)-binding Rossmann-fold domains"/>
    <property type="match status" value="1"/>
</dbReference>
<dbReference type="NCBIfam" id="NF005717">
    <property type="entry name" value="PRK07533.1"/>
    <property type="match status" value="1"/>
</dbReference>
<evidence type="ECO:0000256" key="9">
    <source>
        <dbReference type="PIRNR" id="PIRNR000094"/>
    </source>
</evidence>
<evidence type="ECO:0000313" key="12">
    <source>
        <dbReference type="EMBL" id="HGC44155.1"/>
    </source>
</evidence>
<evidence type="ECO:0000256" key="2">
    <source>
        <dbReference type="ARBA" id="ARBA00009233"/>
    </source>
</evidence>
<accession>A0A8J4HGU3</accession>
<dbReference type="Gene3D" id="3.40.50.720">
    <property type="entry name" value="NAD(P)-binding Rossmann-like Domain"/>
    <property type="match status" value="1"/>
</dbReference>
<dbReference type="AlphaFoldDB" id="A0A8J4HGU3"/>
<evidence type="ECO:0000256" key="5">
    <source>
        <dbReference type="ARBA" id="ARBA00023002"/>
    </source>
</evidence>
<protein>
    <recommendedName>
        <fullName evidence="9">Enoyl-[acyl-carrier-protein] reductase [NADH]</fullName>
        <ecNumber evidence="9">1.3.1.9</ecNumber>
    </recommendedName>
</protein>
<dbReference type="PANTHER" id="PTHR43159:SF2">
    <property type="entry name" value="ENOYL-[ACYL-CARRIER-PROTEIN] REDUCTASE [NADH], CHLOROPLASTIC"/>
    <property type="match status" value="1"/>
</dbReference>
<dbReference type="PRINTS" id="PR00081">
    <property type="entry name" value="GDHRDH"/>
</dbReference>